<dbReference type="EMBL" id="SMKZ01000043">
    <property type="protein sequence ID" value="TDE01180.1"/>
    <property type="molecule type" value="Genomic_DNA"/>
</dbReference>
<name>A0A4R5CPE5_9ACTN</name>
<feature type="region of interest" description="Disordered" evidence="1">
    <location>
        <begin position="40"/>
        <end position="66"/>
    </location>
</feature>
<comment type="caution">
    <text evidence="2">The sequence shown here is derived from an EMBL/GenBank/DDBJ whole genome shotgun (WGS) entry which is preliminary data.</text>
</comment>
<proteinExistence type="predicted"/>
<dbReference type="OrthoDB" id="5126993at2"/>
<feature type="compositionally biased region" description="Polar residues" evidence="1">
    <location>
        <begin position="57"/>
        <end position="66"/>
    </location>
</feature>
<accession>A0A4R5CPE5</accession>
<dbReference type="InParanoid" id="A0A4R5CPE5"/>
<evidence type="ECO:0000313" key="3">
    <source>
        <dbReference type="Proteomes" id="UP000294739"/>
    </source>
</evidence>
<keyword evidence="3" id="KW-1185">Reference proteome</keyword>
<sequence length="66" mass="7295">MSKQQRFRATVAVDRRGRAQVLIPFDPAQTWGVKTRHPVTGSVAGHKMRGRGPSSPPTDTQLDQLN</sequence>
<dbReference type="RefSeq" id="WP_131899233.1">
    <property type="nucleotide sequence ID" value="NZ_SMKZ01000043.1"/>
</dbReference>
<evidence type="ECO:0000313" key="2">
    <source>
        <dbReference type="EMBL" id="TDE01180.1"/>
    </source>
</evidence>
<organism evidence="2 3">
    <name type="scientific">Jiangella asiatica</name>
    <dbReference type="NCBI Taxonomy" id="2530372"/>
    <lineage>
        <taxon>Bacteria</taxon>
        <taxon>Bacillati</taxon>
        <taxon>Actinomycetota</taxon>
        <taxon>Actinomycetes</taxon>
        <taxon>Jiangellales</taxon>
        <taxon>Jiangellaceae</taxon>
        <taxon>Jiangella</taxon>
    </lineage>
</organism>
<protein>
    <submittedName>
        <fullName evidence="2">Uncharacterized protein</fullName>
    </submittedName>
</protein>
<dbReference type="Proteomes" id="UP000294739">
    <property type="component" value="Unassembled WGS sequence"/>
</dbReference>
<gene>
    <name evidence="2" type="ORF">E1269_23745</name>
</gene>
<evidence type="ECO:0000256" key="1">
    <source>
        <dbReference type="SAM" id="MobiDB-lite"/>
    </source>
</evidence>
<dbReference type="AlphaFoldDB" id="A0A4R5CPE5"/>
<reference evidence="2 3" key="1">
    <citation type="submission" date="2019-03" db="EMBL/GenBank/DDBJ databases">
        <title>Draft genome sequences of novel Actinobacteria.</title>
        <authorList>
            <person name="Sahin N."/>
            <person name="Ay H."/>
            <person name="Saygin H."/>
        </authorList>
    </citation>
    <scope>NUCLEOTIDE SEQUENCE [LARGE SCALE GENOMIC DNA]</scope>
    <source>
        <strain evidence="2 3">5K138</strain>
    </source>
</reference>